<name>A0A1G7SZW8_9EURY</name>
<dbReference type="EMBL" id="FNBK01000021">
    <property type="protein sequence ID" value="SDG27860.1"/>
    <property type="molecule type" value="Genomic_DNA"/>
</dbReference>
<evidence type="ECO:0000313" key="2">
    <source>
        <dbReference type="EMBL" id="SDG27860.1"/>
    </source>
</evidence>
<proteinExistence type="predicted"/>
<reference evidence="3" key="1">
    <citation type="submission" date="2016-10" db="EMBL/GenBank/DDBJ databases">
        <authorList>
            <person name="Varghese N."/>
            <person name="Submissions S."/>
        </authorList>
    </citation>
    <scope>NUCLEOTIDE SEQUENCE [LARGE SCALE GENOMIC DNA]</scope>
    <source>
        <strain evidence="3">IBRC-M 10760</strain>
    </source>
</reference>
<dbReference type="AlphaFoldDB" id="A0A1G7SZW8"/>
<organism evidence="2 3">
    <name type="scientific">Halorientalis regularis</name>
    <dbReference type="NCBI Taxonomy" id="660518"/>
    <lineage>
        <taxon>Archaea</taxon>
        <taxon>Methanobacteriati</taxon>
        <taxon>Methanobacteriota</taxon>
        <taxon>Stenosarchaea group</taxon>
        <taxon>Halobacteria</taxon>
        <taxon>Halobacteriales</taxon>
        <taxon>Haloarculaceae</taxon>
        <taxon>Halorientalis</taxon>
    </lineage>
</organism>
<protein>
    <submittedName>
        <fullName evidence="2">Uncharacterized protein</fullName>
    </submittedName>
</protein>
<accession>A0A1G7SZW8</accession>
<feature type="region of interest" description="Disordered" evidence="1">
    <location>
        <begin position="1"/>
        <end position="51"/>
    </location>
</feature>
<keyword evidence="3" id="KW-1185">Reference proteome</keyword>
<feature type="compositionally biased region" description="Basic and acidic residues" evidence="1">
    <location>
        <begin position="1"/>
        <end position="13"/>
    </location>
</feature>
<evidence type="ECO:0000256" key="1">
    <source>
        <dbReference type="SAM" id="MobiDB-lite"/>
    </source>
</evidence>
<gene>
    <name evidence="2" type="ORF">SAMN05216218_12113</name>
</gene>
<dbReference type="Proteomes" id="UP000199076">
    <property type="component" value="Unassembled WGS sequence"/>
</dbReference>
<sequence length="63" mass="7118">MCHGDRFQTRTTEDEPTAVTDTTDEIETDESPERDRGEVPRPTTSTLAAPLRAFRRVRAALSR</sequence>
<evidence type="ECO:0000313" key="3">
    <source>
        <dbReference type="Proteomes" id="UP000199076"/>
    </source>
</evidence>
<dbReference type="RefSeq" id="WP_092695215.1">
    <property type="nucleotide sequence ID" value="NZ_FNBK01000021.1"/>
</dbReference>